<dbReference type="InterPro" id="IPR013762">
    <property type="entry name" value="Integrase-like_cat_sf"/>
</dbReference>
<keyword evidence="3" id="KW-0233">DNA recombination</keyword>
<accession>A0ABQ2V5E8</accession>
<dbReference type="Gene3D" id="1.10.150.130">
    <property type="match status" value="1"/>
</dbReference>
<evidence type="ECO:0000256" key="2">
    <source>
        <dbReference type="ARBA" id="ARBA00023125"/>
    </source>
</evidence>
<evidence type="ECO:0000313" key="8">
    <source>
        <dbReference type="Proteomes" id="UP000654471"/>
    </source>
</evidence>
<evidence type="ECO:0000256" key="3">
    <source>
        <dbReference type="ARBA" id="ARBA00023172"/>
    </source>
</evidence>
<dbReference type="Pfam" id="PF00589">
    <property type="entry name" value="Phage_integrase"/>
    <property type="match status" value="1"/>
</dbReference>
<proteinExistence type="inferred from homology"/>
<reference evidence="8" key="1">
    <citation type="journal article" date="2019" name="Int. J. Syst. Evol. Microbiol.">
        <title>The Global Catalogue of Microorganisms (GCM) 10K type strain sequencing project: providing services to taxonomists for standard genome sequencing and annotation.</title>
        <authorList>
            <consortium name="The Broad Institute Genomics Platform"/>
            <consortium name="The Broad Institute Genome Sequencing Center for Infectious Disease"/>
            <person name="Wu L."/>
            <person name="Ma J."/>
        </authorList>
    </citation>
    <scope>NUCLEOTIDE SEQUENCE [LARGE SCALE GENOMIC DNA]</scope>
    <source>
        <strain evidence="8">JCM 3399</strain>
    </source>
</reference>
<dbReference type="RefSeq" id="WP_189301453.1">
    <property type="nucleotide sequence ID" value="NZ_BMRP01000012.1"/>
</dbReference>
<dbReference type="InterPro" id="IPR044068">
    <property type="entry name" value="CB"/>
</dbReference>
<dbReference type="PROSITE" id="PS51900">
    <property type="entry name" value="CB"/>
    <property type="match status" value="1"/>
</dbReference>
<dbReference type="InterPro" id="IPR002104">
    <property type="entry name" value="Integrase_catalytic"/>
</dbReference>
<comment type="similarity">
    <text evidence="1">Belongs to the 'phage' integrase family.</text>
</comment>
<dbReference type="CDD" id="cd01189">
    <property type="entry name" value="INT_ICEBs1_C_like"/>
    <property type="match status" value="1"/>
</dbReference>
<dbReference type="SUPFAM" id="SSF56349">
    <property type="entry name" value="DNA breaking-rejoining enzymes"/>
    <property type="match status" value="1"/>
</dbReference>
<dbReference type="Proteomes" id="UP000654471">
    <property type="component" value="Unassembled WGS sequence"/>
</dbReference>
<evidence type="ECO:0000256" key="4">
    <source>
        <dbReference type="PROSITE-ProRule" id="PRU01248"/>
    </source>
</evidence>
<evidence type="ECO:0000313" key="7">
    <source>
        <dbReference type="EMBL" id="GGU68876.1"/>
    </source>
</evidence>
<dbReference type="PANTHER" id="PTHR30349:SF64">
    <property type="entry name" value="PROPHAGE INTEGRASE INTD-RELATED"/>
    <property type="match status" value="1"/>
</dbReference>
<evidence type="ECO:0000259" key="6">
    <source>
        <dbReference type="PROSITE" id="PS51900"/>
    </source>
</evidence>
<evidence type="ECO:0000259" key="5">
    <source>
        <dbReference type="PROSITE" id="PS51898"/>
    </source>
</evidence>
<feature type="domain" description="Tyr recombinase" evidence="5">
    <location>
        <begin position="177"/>
        <end position="362"/>
    </location>
</feature>
<dbReference type="Gene3D" id="1.10.443.10">
    <property type="entry name" value="Intergrase catalytic core"/>
    <property type="match status" value="1"/>
</dbReference>
<gene>
    <name evidence="7" type="ORF">GCM10010211_37910</name>
</gene>
<dbReference type="PROSITE" id="PS51898">
    <property type="entry name" value="TYR_RECOMBINASE"/>
    <property type="match status" value="1"/>
</dbReference>
<evidence type="ECO:0000256" key="1">
    <source>
        <dbReference type="ARBA" id="ARBA00008857"/>
    </source>
</evidence>
<dbReference type="InterPro" id="IPR050090">
    <property type="entry name" value="Tyrosine_recombinase_XerCD"/>
</dbReference>
<dbReference type="EMBL" id="BMRP01000012">
    <property type="protein sequence ID" value="GGU68876.1"/>
    <property type="molecule type" value="Genomic_DNA"/>
</dbReference>
<keyword evidence="2 4" id="KW-0238">DNA-binding</keyword>
<dbReference type="InterPro" id="IPR010998">
    <property type="entry name" value="Integrase_recombinase_N"/>
</dbReference>
<protein>
    <submittedName>
        <fullName evidence="7">Site-specific integrase</fullName>
    </submittedName>
</protein>
<name>A0ABQ2V5E8_9ACTN</name>
<feature type="domain" description="Core-binding (CB)" evidence="6">
    <location>
        <begin position="74"/>
        <end position="154"/>
    </location>
</feature>
<comment type="caution">
    <text evidence="7">The sequence shown here is derived from an EMBL/GenBank/DDBJ whole genome shotgun (WGS) entry which is preliminary data.</text>
</comment>
<keyword evidence="8" id="KW-1185">Reference proteome</keyword>
<dbReference type="InterPro" id="IPR011010">
    <property type="entry name" value="DNA_brk_join_enz"/>
</dbReference>
<dbReference type="PANTHER" id="PTHR30349">
    <property type="entry name" value="PHAGE INTEGRASE-RELATED"/>
    <property type="match status" value="1"/>
</dbReference>
<sequence length="386" mass="43478">MTLGRIGADLATVVDKGVGAPGKRWLVRYREPGGRSARQREKSFDRKKDAVDFATKMENDKRENSYVDPSAGKVSVRRYAADWLALKPMAAGTEESYERIMRLHVLPQLGKKTISQVTAADVEELYALWRRQGAMPNTIDSRRIALSGMFSHAVRHKRIRENPVKQAEKPANPSMQVDERTLPRFDEIAALAKEIGPRLEPAVWLMACCGLRIGESLGVFPEDISEGMLRCRRQVVRIKNSSGKYVALYAPLKHRKEGEWRDIPAPATLEPLAEKLPIRNQAGGMIYPDLFRKSWDRALKRLGLRDYNPHDLRRKWATVTLSNGVPIHEVSRWMGHSSIKITVDQYGHLTLDGSDRCRQVIEATFGVHMLSGFPAPRVPGAELVLA</sequence>
<organism evidence="7 8">
    <name type="scientific">Streptomyces albospinus</name>
    <dbReference type="NCBI Taxonomy" id="285515"/>
    <lineage>
        <taxon>Bacteria</taxon>
        <taxon>Bacillati</taxon>
        <taxon>Actinomycetota</taxon>
        <taxon>Actinomycetes</taxon>
        <taxon>Kitasatosporales</taxon>
        <taxon>Streptomycetaceae</taxon>
        <taxon>Streptomyces</taxon>
    </lineage>
</organism>